<organism evidence="1 2">
    <name type="scientific">Fibrobacter succinogenes</name>
    <name type="common">Bacteroides succinogenes</name>
    <dbReference type="NCBI Taxonomy" id="833"/>
    <lineage>
        <taxon>Bacteria</taxon>
        <taxon>Pseudomonadati</taxon>
        <taxon>Fibrobacterota</taxon>
        <taxon>Fibrobacteria</taxon>
        <taxon>Fibrobacterales</taxon>
        <taxon>Fibrobacteraceae</taxon>
        <taxon>Fibrobacter</taxon>
    </lineage>
</organism>
<evidence type="ECO:0000313" key="1">
    <source>
        <dbReference type="EMBL" id="SUQ18812.1"/>
    </source>
</evidence>
<dbReference type="Proteomes" id="UP000255423">
    <property type="component" value="Unassembled WGS sequence"/>
</dbReference>
<name>A0A380RVB8_FIBSU</name>
<dbReference type="AlphaFoldDB" id="A0A380RVB8"/>
<dbReference type="EMBL" id="UHJL01000001">
    <property type="protein sequence ID" value="SUQ18812.1"/>
    <property type="molecule type" value="Genomic_DNA"/>
</dbReference>
<accession>A0A380RVB8</accession>
<sequence length="344" mass="39842">MSLVRIFSIFSFAILFCGCTNFQGAKALEFFSHLDKYGRWKTYNRTDFEGRILKGNVACIEAEISALDSAKSKKTFKGYAKKCWDEFGILVEAVIKDSTGTNLYQLKSKTENGYLIDRNINIHLYAQTRLSAGLTYISMTEEDDGGTRNIVYTQKNDSGSVFKVQFPKTPNEKITTAQIKYPFAHELKFSYNDKDELIQISDSKRSKAYRINFTESNQEAKETKIIYSGETYSYQLKKTNSQKQPIEEIFSDEFTGKKVHRKYTYTDDGKTATIWENGLSRNIVYENGKFVREEYYDYAESLRQIVEIETDSLGNVIKSTYIPVIQGKMFSNEQKQYNYTIEYR</sequence>
<evidence type="ECO:0008006" key="3">
    <source>
        <dbReference type="Google" id="ProtNLM"/>
    </source>
</evidence>
<evidence type="ECO:0000313" key="2">
    <source>
        <dbReference type="Proteomes" id="UP000255423"/>
    </source>
</evidence>
<proteinExistence type="predicted"/>
<reference evidence="1 2" key="1">
    <citation type="submission" date="2017-08" db="EMBL/GenBank/DDBJ databases">
        <authorList>
            <person name="de Groot N.N."/>
        </authorList>
    </citation>
    <scope>NUCLEOTIDE SEQUENCE [LARGE SCALE GENOMIC DNA]</scope>
    <source>
        <strain evidence="1 2">HM2</strain>
    </source>
</reference>
<gene>
    <name evidence="1" type="ORF">SAMN05661053_0032</name>
</gene>
<protein>
    <recommendedName>
        <fullName evidence="3">Lipoprotein</fullName>
    </recommendedName>
</protein>
<dbReference type="PROSITE" id="PS51257">
    <property type="entry name" value="PROKAR_LIPOPROTEIN"/>
    <property type="match status" value="1"/>
</dbReference>